<organism evidence="1 2">
    <name type="scientific">Spongisporangium articulatum</name>
    <dbReference type="NCBI Taxonomy" id="3362603"/>
    <lineage>
        <taxon>Bacteria</taxon>
        <taxon>Bacillati</taxon>
        <taxon>Actinomycetota</taxon>
        <taxon>Actinomycetes</taxon>
        <taxon>Kineosporiales</taxon>
        <taxon>Kineosporiaceae</taxon>
        <taxon>Spongisporangium</taxon>
    </lineage>
</organism>
<dbReference type="EMBL" id="JBITLV010000005">
    <property type="protein sequence ID" value="MFI7588616.1"/>
    <property type="molecule type" value="Genomic_DNA"/>
</dbReference>
<dbReference type="RefSeq" id="WP_398282496.1">
    <property type="nucleotide sequence ID" value="NZ_JBITLV010000005.1"/>
</dbReference>
<dbReference type="Proteomes" id="UP001612915">
    <property type="component" value="Unassembled WGS sequence"/>
</dbReference>
<protein>
    <submittedName>
        <fullName evidence="1">Uncharacterized protein</fullName>
    </submittedName>
</protein>
<reference evidence="1 2" key="1">
    <citation type="submission" date="2024-10" db="EMBL/GenBank/DDBJ databases">
        <title>The Natural Products Discovery Center: Release of the First 8490 Sequenced Strains for Exploring Actinobacteria Biosynthetic Diversity.</title>
        <authorList>
            <person name="Kalkreuter E."/>
            <person name="Kautsar S.A."/>
            <person name="Yang D."/>
            <person name="Bader C.D."/>
            <person name="Teijaro C.N."/>
            <person name="Fluegel L."/>
            <person name="Davis C.M."/>
            <person name="Simpson J.R."/>
            <person name="Lauterbach L."/>
            <person name="Steele A.D."/>
            <person name="Gui C."/>
            <person name="Meng S."/>
            <person name="Li G."/>
            <person name="Viehrig K."/>
            <person name="Ye F."/>
            <person name="Su P."/>
            <person name="Kiefer A.F."/>
            <person name="Nichols A."/>
            <person name="Cepeda A.J."/>
            <person name="Yan W."/>
            <person name="Fan B."/>
            <person name="Jiang Y."/>
            <person name="Adhikari A."/>
            <person name="Zheng C.-J."/>
            <person name="Schuster L."/>
            <person name="Cowan T.M."/>
            <person name="Smanski M.J."/>
            <person name="Chevrette M.G."/>
            <person name="De Carvalho L.P.S."/>
            <person name="Shen B."/>
        </authorList>
    </citation>
    <scope>NUCLEOTIDE SEQUENCE [LARGE SCALE GENOMIC DNA]</scope>
    <source>
        <strain evidence="1 2">NPDC049639</strain>
    </source>
</reference>
<sequence>MAIALILFILAIAALAPFFGADSRKLSSAERDHWYPTLPNTRA</sequence>
<proteinExistence type="predicted"/>
<evidence type="ECO:0000313" key="2">
    <source>
        <dbReference type="Proteomes" id="UP001612915"/>
    </source>
</evidence>
<accession>A0ABW8AQJ9</accession>
<evidence type="ECO:0000313" key="1">
    <source>
        <dbReference type="EMBL" id="MFI7588616.1"/>
    </source>
</evidence>
<keyword evidence="2" id="KW-1185">Reference proteome</keyword>
<gene>
    <name evidence="1" type="ORF">ACIB24_16215</name>
</gene>
<name>A0ABW8AQJ9_9ACTN</name>
<comment type="caution">
    <text evidence="1">The sequence shown here is derived from an EMBL/GenBank/DDBJ whole genome shotgun (WGS) entry which is preliminary data.</text>
</comment>